<comment type="caution">
    <text evidence="1">The sequence shown here is derived from an EMBL/GenBank/DDBJ whole genome shotgun (WGS) entry which is preliminary data.</text>
</comment>
<dbReference type="Proteomes" id="UP000736787">
    <property type="component" value="Unassembled WGS sequence"/>
</dbReference>
<evidence type="ECO:0000313" key="1">
    <source>
        <dbReference type="EMBL" id="KAG2886762.1"/>
    </source>
</evidence>
<reference evidence="1" key="1">
    <citation type="submission" date="2018-10" db="EMBL/GenBank/DDBJ databases">
        <title>Effector identification in a new, highly contiguous assembly of the strawberry crown rot pathogen Phytophthora cactorum.</title>
        <authorList>
            <person name="Armitage A.D."/>
            <person name="Nellist C.F."/>
            <person name="Bates H."/>
            <person name="Vickerstaff R.J."/>
            <person name="Harrison R.J."/>
        </authorList>
    </citation>
    <scope>NUCLEOTIDE SEQUENCE</scope>
    <source>
        <strain evidence="1">4040</strain>
    </source>
</reference>
<dbReference type="AlphaFoldDB" id="A0A8T1ATK4"/>
<organism evidence="1 2">
    <name type="scientific">Phytophthora cactorum</name>
    <dbReference type="NCBI Taxonomy" id="29920"/>
    <lineage>
        <taxon>Eukaryota</taxon>
        <taxon>Sar</taxon>
        <taxon>Stramenopiles</taxon>
        <taxon>Oomycota</taxon>
        <taxon>Peronosporomycetes</taxon>
        <taxon>Peronosporales</taxon>
        <taxon>Peronosporaceae</taxon>
        <taxon>Phytophthora</taxon>
    </lineage>
</organism>
<evidence type="ECO:0000313" key="2">
    <source>
        <dbReference type="Proteomes" id="UP000736787"/>
    </source>
</evidence>
<proteinExistence type="predicted"/>
<name>A0A8T1ATK4_9STRA</name>
<gene>
    <name evidence="1" type="ORF">PC117_g25309</name>
</gene>
<accession>A0A8T1ATK4</accession>
<protein>
    <submittedName>
        <fullName evidence="1">Uncharacterized protein</fullName>
    </submittedName>
</protein>
<sequence length="46" mass="5061">MNDVQLMVASGSKASRVYDSIRDNSPHHMQIEAVYNLVAKIKKSGA</sequence>
<dbReference type="EMBL" id="RCMK01001926">
    <property type="protein sequence ID" value="KAG2886762.1"/>
    <property type="molecule type" value="Genomic_DNA"/>
</dbReference>